<sequence>MPRGVDGAAWRDNRRPGIGPNNRLNEAGSVTAPGTPTATASGPGRELASVGACKPPSASVSRTRL</sequence>
<dbReference type="Proteomes" id="UP000255505">
    <property type="component" value="Plasmid III"/>
</dbReference>
<reference evidence="2 3" key="1">
    <citation type="submission" date="2018-01" db="EMBL/GenBank/DDBJ databases">
        <authorList>
            <person name="Gaut B.S."/>
            <person name="Morton B.R."/>
            <person name="Clegg M.T."/>
            <person name="Duvall M.R."/>
        </authorList>
    </citation>
    <scope>NUCLEOTIDE SEQUENCE [LARGE SCALE GENOMIC DNA]</scope>
    <source>
        <strain evidence="2">Cupriavidus taiwanensis LMG 19425</strain>
        <plasmid evidence="3">Plasmid iii</plasmid>
    </source>
</reference>
<accession>A0A375IUR4</accession>
<geneLocation type="plasmid" evidence="2">
    <name>III</name>
</geneLocation>
<evidence type="ECO:0000256" key="1">
    <source>
        <dbReference type="SAM" id="MobiDB-lite"/>
    </source>
</evidence>
<organism evidence="2 3">
    <name type="scientific">Cupriavidus taiwanensis</name>
    <dbReference type="NCBI Taxonomy" id="164546"/>
    <lineage>
        <taxon>Bacteria</taxon>
        <taxon>Pseudomonadati</taxon>
        <taxon>Pseudomonadota</taxon>
        <taxon>Betaproteobacteria</taxon>
        <taxon>Burkholderiales</taxon>
        <taxon>Burkholderiaceae</taxon>
        <taxon>Cupriavidus</taxon>
    </lineage>
</organism>
<protein>
    <submittedName>
        <fullName evidence="2">Uncharacterized protein</fullName>
    </submittedName>
</protein>
<feature type="region of interest" description="Disordered" evidence="1">
    <location>
        <begin position="1"/>
        <end position="65"/>
    </location>
</feature>
<dbReference type="AlphaFoldDB" id="A0A375IUR4"/>
<evidence type="ECO:0000313" key="2">
    <source>
        <dbReference type="EMBL" id="SPK77369.1"/>
    </source>
</evidence>
<keyword evidence="2" id="KW-0614">Plasmid</keyword>
<gene>
    <name evidence="2" type="ORF">CT19425_P30218</name>
</gene>
<dbReference type="EMBL" id="LT991978">
    <property type="protein sequence ID" value="SPK77369.1"/>
    <property type="molecule type" value="Genomic_DNA"/>
</dbReference>
<proteinExistence type="predicted"/>
<feature type="compositionally biased region" description="Low complexity" evidence="1">
    <location>
        <begin position="27"/>
        <end position="44"/>
    </location>
</feature>
<name>A0A375IUR4_9BURK</name>
<evidence type="ECO:0000313" key="3">
    <source>
        <dbReference type="Proteomes" id="UP000255505"/>
    </source>
</evidence>